<gene>
    <name evidence="3" type="ORF">ILUMI_09688</name>
</gene>
<evidence type="ECO:0000256" key="2">
    <source>
        <dbReference type="SAM" id="Phobius"/>
    </source>
</evidence>
<dbReference type="PANTHER" id="PTHR10686:SF18">
    <property type="entry name" value="IP11787P-RELATED"/>
    <property type="match status" value="1"/>
</dbReference>
<dbReference type="GO" id="GO:0005886">
    <property type="term" value="C:plasma membrane"/>
    <property type="evidence" value="ECO:0007669"/>
    <property type="project" value="TreeGrafter"/>
</dbReference>
<comment type="similarity">
    <text evidence="1">Belongs to the reduced folate carrier (RFC) transporter (TC 2.A.48) family.</text>
</comment>
<name>A0A8K0D8M6_IGNLU</name>
<dbReference type="OrthoDB" id="18814at2759"/>
<sequence length="246" mass="28255">MNEWLRISILLCIFGFLKEIRPSEPFIYEYLTGPWWNISAEEVVQEVYPVGTYAYLAQLIIVFLITDLLRYKPLIILLALAGVVVWSMLIWSTTLLEVQILECAVAIIGNEAYVQSPESLDDDKILKLTRKRRSISNVIPDDSSDEEMISACCSTNTHSFKTIDSTLHLYEMKKRSDIRSLSNIIVKPALKRRGRPKGIDSTVIGLTKKVKDNKQRKKIPFTEKSVEEKMKIMLKWIVQDVDIDSD</sequence>
<dbReference type="Pfam" id="PF01770">
    <property type="entry name" value="Folate_carrier"/>
    <property type="match status" value="1"/>
</dbReference>
<keyword evidence="2" id="KW-0812">Transmembrane</keyword>
<dbReference type="Proteomes" id="UP000801492">
    <property type="component" value="Unassembled WGS sequence"/>
</dbReference>
<reference evidence="3" key="1">
    <citation type="submission" date="2019-08" db="EMBL/GenBank/DDBJ databases">
        <title>The genome of the North American firefly Photinus pyralis.</title>
        <authorList>
            <consortium name="Photinus pyralis genome working group"/>
            <person name="Fallon T.R."/>
            <person name="Sander Lower S.E."/>
            <person name="Weng J.-K."/>
        </authorList>
    </citation>
    <scope>NUCLEOTIDE SEQUENCE</scope>
    <source>
        <strain evidence="3">TRF0915ILg1</strain>
        <tissue evidence="3">Whole body</tissue>
    </source>
</reference>
<feature type="transmembrane region" description="Helical" evidence="2">
    <location>
        <begin position="73"/>
        <end position="91"/>
    </location>
</feature>
<dbReference type="InterPro" id="IPR002666">
    <property type="entry name" value="Folate_carrier"/>
</dbReference>
<dbReference type="EMBL" id="VTPC01005033">
    <property type="protein sequence ID" value="KAF2896485.1"/>
    <property type="molecule type" value="Genomic_DNA"/>
</dbReference>
<dbReference type="AlphaFoldDB" id="A0A8K0D8M6"/>
<evidence type="ECO:0000313" key="3">
    <source>
        <dbReference type="EMBL" id="KAF2896485.1"/>
    </source>
</evidence>
<feature type="transmembrane region" description="Helical" evidence="2">
    <location>
        <begin position="46"/>
        <end position="66"/>
    </location>
</feature>
<proteinExistence type="inferred from homology"/>
<organism evidence="3 4">
    <name type="scientific">Ignelater luminosus</name>
    <name type="common">Cucubano</name>
    <name type="synonym">Pyrophorus luminosus</name>
    <dbReference type="NCBI Taxonomy" id="2038154"/>
    <lineage>
        <taxon>Eukaryota</taxon>
        <taxon>Metazoa</taxon>
        <taxon>Ecdysozoa</taxon>
        <taxon>Arthropoda</taxon>
        <taxon>Hexapoda</taxon>
        <taxon>Insecta</taxon>
        <taxon>Pterygota</taxon>
        <taxon>Neoptera</taxon>
        <taxon>Endopterygota</taxon>
        <taxon>Coleoptera</taxon>
        <taxon>Polyphaga</taxon>
        <taxon>Elateriformia</taxon>
        <taxon>Elateroidea</taxon>
        <taxon>Elateridae</taxon>
        <taxon>Agrypninae</taxon>
        <taxon>Pyrophorini</taxon>
        <taxon>Ignelater</taxon>
    </lineage>
</organism>
<keyword evidence="2" id="KW-1133">Transmembrane helix</keyword>
<keyword evidence="2" id="KW-0472">Membrane</keyword>
<accession>A0A8K0D8M6</accession>
<keyword evidence="4" id="KW-1185">Reference proteome</keyword>
<dbReference type="PANTHER" id="PTHR10686">
    <property type="entry name" value="FOLATE TRANSPORTER"/>
    <property type="match status" value="1"/>
</dbReference>
<evidence type="ECO:0000313" key="4">
    <source>
        <dbReference type="Proteomes" id="UP000801492"/>
    </source>
</evidence>
<protein>
    <submittedName>
        <fullName evidence="3">Uncharacterized protein</fullName>
    </submittedName>
</protein>
<evidence type="ECO:0000256" key="1">
    <source>
        <dbReference type="ARBA" id="ARBA00005773"/>
    </source>
</evidence>
<dbReference type="GO" id="GO:0090482">
    <property type="term" value="F:vitamin transmembrane transporter activity"/>
    <property type="evidence" value="ECO:0007669"/>
    <property type="project" value="InterPro"/>
</dbReference>
<comment type="caution">
    <text evidence="3">The sequence shown here is derived from an EMBL/GenBank/DDBJ whole genome shotgun (WGS) entry which is preliminary data.</text>
</comment>